<keyword evidence="2" id="KW-0812">Transmembrane</keyword>
<dbReference type="EMBL" id="JAUSQZ010000001">
    <property type="protein sequence ID" value="MDP9828039.1"/>
    <property type="molecule type" value="Genomic_DNA"/>
</dbReference>
<evidence type="ECO:0000313" key="3">
    <source>
        <dbReference type="EMBL" id="MDP9828039.1"/>
    </source>
</evidence>
<evidence type="ECO:0000313" key="4">
    <source>
        <dbReference type="Proteomes" id="UP001235712"/>
    </source>
</evidence>
<organism evidence="3 4">
    <name type="scientific">Kineosporia succinea</name>
    <dbReference type="NCBI Taxonomy" id="84632"/>
    <lineage>
        <taxon>Bacteria</taxon>
        <taxon>Bacillati</taxon>
        <taxon>Actinomycetota</taxon>
        <taxon>Actinomycetes</taxon>
        <taxon>Kineosporiales</taxon>
        <taxon>Kineosporiaceae</taxon>
        <taxon>Kineosporia</taxon>
    </lineage>
</organism>
<feature type="transmembrane region" description="Helical" evidence="2">
    <location>
        <begin position="404"/>
        <end position="425"/>
    </location>
</feature>
<evidence type="ECO:0000256" key="1">
    <source>
        <dbReference type="SAM" id="Coils"/>
    </source>
</evidence>
<sequence length="732" mass="75533">MSESLSFDLIVRDHSDRGLNKFADNLDRAGRKAKKAGADSSEGLDKAGDSAEKAAFEFKALAVAGALIGPAIVPGVAAAVPLVVGLTGALAGAGAAGKLFGAVFTSTLEEVKESADDLDSLQEKIDAANQAAASATQRGDGEARTAALKAQTKAQQEYADALALMPPKQRQAVQEYRSMAAAWQGFVDKNKPATYGILSQGYGLIKAGLAEAQPLFDVAARSAGGFLDRLKEWADSGGLRDLVLFLSAQATGAFASFEVILRNLARGFGPLFKLSAGQGQGFLIWLTQMSGKLAAFGQGGGWTTFVSYTSSQGPALMSLLTSIGTSLVTLVQAVTPLAPVSLAIAGALAQLIAAVPPPVLTAIVAGFVAYQVAMAAYNGYATLAAVATKVWTAGQWLLNAAMSANPIGLVVIAIAALVAIVVVIAKRTTWFQQLWAKAWPAIQRVGEVVWKAVQVAAQLAFKLIAGYVRFYIGTVRAILSGLRSFAVGAWRAISTAAQRVWSAVTGFVRTAVQRHRELLQTIVTKARDILGKIRSIFSPSALYNAGAQLIKGLTRGITNAMGGAVDAVKSGLGRIKGMLPGSPIRTGPLKNWNNGGAGKRLMDLVASGIRKGAPGVSKEMSAALTVARKGSSVLATVSRAGALGRTSATKESIANRLAGARGEIADITSRHAPKKTRSSVGGSSGGGGGLTININAPFGTPEQIAKALIKAMSEYKSNGGSIPVGTFQGGSI</sequence>
<keyword evidence="4" id="KW-1185">Reference proteome</keyword>
<evidence type="ECO:0000256" key="2">
    <source>
        <dbReference type="SAM" id="Phobius"/>
    </source>
</evidence>
<feature type="transmembrane region" description="Helical" evidence="2">
    <location>
        <begin position="340"/>
        <end position="370"/>
    </location>
</feature>
<keyword evidence="2" id="KW-0472">Membrane</keyword>
<dbReference type="RefSeq" id="WP_307244811.1">
    <property type="nucleotide sequence ID" value="NZ_JAUSQZ010000001.1"/>
</dbReference>
<keyword evidence="1" id="KW-0175">Coiled coil</keyword>
<reference evidence="3 4" key="1">
    <citation type="submission" date="2023-07" db="EMBL/GenBank/DDBJ databases">
        <title>Sequencing the genomes of 1000 actinobacteria strains.</title>
        <authorList>
            <person name="Klenk H.-P."/>
        </authorList>
    </citation>
    <scope>NUCLEOTIDE SEQUENCE [LARGE SCALE GENOMIC DNA]</scope>
    <source>
        <strain evidence="3 4">DSM 44388</strain>
    </source>
</reference>
<accession>A0ABT9P5S5</accession>
<keyword evidence="2" id="KW-1133">Transmembrane helix</keyword>
<name>A0ABT9P5S5_9ACTN</name>
<evidence type="ECO:0008006" key="5">
    <source>
        <dbReference type="Google" id="ProtNLM"/>
    </source>
</evidence>
<proteinExistence type="predicted"/>
<dbReference type="Proteomes" id="UP001235712">
    <property type="component" value="Unassembled WGS sequence"/>
</dbReference>
<feature type="coiled-coil region" evidence="1">
    <location>
        <begin position="111"/>
        <end position="138"/>
    </location>
</feature>
<protein>
    <recommendedName>
        <fullName evidence="5">Phage-related protein</fullName>
    </recommendedName>
</protein>
<comment type="caution">
    <text evidence="3">The sequence shown here is derived from an EMBL/GenBank/DDBJ whole genome shotgun (WGS) entry which is preliminary data.</text>
</comment>
<gene>
    <name evidence="3" type="ORF">J2S57_003788</name>
</gene>